<organism evidence="1 2">
    <name type="scientific">Fusarium tricinctum</name>
    <dbReference type="NCBI Taxonomy" id="61284"/>
    <lineage>
        <taxon>Eukaryota</taxon>
        <taxon>Fungi</taxon>
        <taxon>Dikarya</taxon>
        <taxon>Ascomycota</taxon>
        <taxon>Pezizomycotina</taxon>
        <taxon>Sordariomycetes</taxon>
        <taxon>Hypocreomycetidae</taxon>
        <taxon>Hypocreales</taxon>
        <taxon>Nectriaceae</taxon>
        <taxon>Fusarium</taxon>
        <taxon>Fusarium tricinctum species complex</taxon>
    </lineage>
</organism>
<name>A0A8K0RPP7_9HYPO</name>
<dbReference type="AlphaFoldDB" id="A0A8K0RPP7"/>
<protein>
    <submittedName>
        <fullName evidence="1">Uncharacterized protein</fullName>
    </submittedName>
</protein>
<sequence length="223" mass="25073">MGQDNIALEDVTGQAASGVRDLILPNSFTIHQLGDSETNFKLRGNAGSSSLSISCAYKNTEDDFEARLNLQTSTDENAPPLATVKYTRNSAELEFINTIPPKHIDMHYQLIGDRNAMYSFGVNLPQRMLFEWRNIGDGEGWKLYVHSKPEVLATGALNMGSDKPTRFEFMHIQAVDELDEGCKLIIIVSWLRIWDKVRIQFRRAPDEGETELILCSCGFCVIL</sequence>
<accession>A0A8K0RPP7</accession>
<dbReference type="OrthoDB" id="2740448at2759"/>
<comment type="caution">
    <text evidence="1">The sequence shown here is derived from an EMBL/GenBank/DDBJ whole genome shotgun (WGS) entry which is preliminary data.</text>
</comment>
<evidence type="ECO:0000313" key="2">
    <source>
        <dbReference type="Proteomes" id="UP000813427"/>
    </source>
</evidence>
<reference evidence="1" key="1">
    <citation type="journal article" date="2021" name="Nat. Commun.">
        <title>Genetic determinants of endophytism in the Arabidopsis root mycobiome.</title>
        <authorList>
            <person name="Mesny F."/>
            <person name="Miyauchi S."/>
            <person name="Thiergart T."/>
            <person name="Pickel B."/>
            <person name="Atanasova L."/>
            <person name="Karlsson M."/>
            <person name="Huettel B."/>
            <person name="Barry K.W."/>
            <person name="Haridas S."/>
            <person name="Chen C."/>
            <person name="Bauer D."/>
            <person name="Andreopoulos W."/>
            <person name="Pangilinan J."/>
            <person name="LaButti K."/>
            <person name="Riley R."/>
            <person name="Lipzen A."/>
            <person name="Clum A."/>
            <person name="Drula E."/>
            <person name="Henrissat B."/>
            <person name="Kohler A."/>
            <person name="Grigoriev I.V."/>
            <person name="Martin F.M."/>
            <person name="Hacquard S."/>
        </authorList>
    </citation>
    <scope>NUCLEOTIDE SEQUENCE</scope>
    <source>
        <strain evidence="1">MPI-SDFR-AT-0068</strain>
    </source>
</reference>
<dbReference type="EMBL" id="JAGPXF010000007">
    <property type="protein sequence ID" value="KAH7235604.1"/>
    <property type="molecule type" value="Genomic_DNA"/>
</dbReference>
<keyword evidence="2" id="KW-1185">Reference proteome</keyword>
<proteinExistence type="predicted"/>
<gene>
    <name evidence="1" type="ORF">BKA59DRAFT_533072</name>
</gene>
<evidence type="ECO:0000313" key="1">
    <source>
        <dbReference type="EMBL" id="KAH7235604.1"/>
    </source>
</evidence>
<dbReference type="Proteomes" id="UP000813427">
    <property type="component" value="Unassembled WGS sequence"/>
</dbReference>